<dbReference type="EMBL" id="AYET01000001">
    <property type="protein sequence ID" value="ESK49771.1"/>
    <property type="molecule type" value="Genomic_DNA"/>
</dbReference>
<accession>V2UMG9</accession>
<comment type="caution">
    <text evidence="1">The sequence shown here is derived from an EMBL/GenBank/DDBJ whole genome shotgun (WGS) entry which is preliminary data.</text>
</comment>
<dbReference type="PATRIC" id="fig|1341679.3.peg.613"/>
<name>V2UMG9_9GAMM</name>
<protein>
    <submittedName>
        <fullName evidence="1">Uncharacterized protein</fullName>
    </submittedName>
</protein>
<dbReference type="AlphaFoldDB" id="V2UMG9"/>
<organism evidence="1 2">
    <name type="scientific">Acinetobacter indicus CIP 110367</name>
    <dbReference type="NCBI Taxonomy" id="1341679"/>
    <lineage>
        <taxon>Bacteria</taxon>
        <taxon>Pseudomonadati</taxon>
        <taxon>Pseudomonadota</taxon>
        <taxon>Gammaproteobacteria</taxon>
        <taxon>Moraxellales</taxon>
        <taxon>Moraxellaceae</taxon>
        <taxon>Acinetobacter</taxon>
    </lineage>
</organism>
<dbReference type="eggNOG" id="ENOG5032A3N">
    <property type="taxonomic scope" value="Bacteria"/>
</dbReference>
<proteinExistence type="predicted"/>
<dbReference type="HOGENOM" id="CLU_183502_0_0_6"/>
<evidence type="ECO:0000313" key="2">
    <source>
        <dbReference type="Proteomes" id="UP000018415"/>
    </source>
</evidence>
<evidence type="ECO:0000313" key="1">
    <source>
        <dbReference type="EMBL" id="ESK49771.1"/>
    </source>
</evidence>
<reference evidence="1 2" key="1">
    <citation type="submission" date="2013-10" db="EMBL/GenBank/DDBJ databases">
        <title>The Genome Sequence of Acinetobacter indicus CIP 110367.</title>
        <authorList>
            <consortium name="The Broad Institute Genomics Platform"/>
            <consortium name="The Broad Institute Genome Sequencing Center for Infectious Disease"/>
            <person name="Cerqueira G."/>
            <person name="Feldgarden M."/>
            <person name="Courvalin P."/>
            <person name="Grillot-Courvalin C."/>
            <person name="Clermont D."/>
            <person name="Rocha E."/>
            <person name="Yoon E.-J."/>
            <person name="Nemec A."/>
            <person name="Young S.K."/>
            <person name="Zeng Q."/>
            <person name="Gargeya S."/>
            <person name="Fitzgerald M."/>
            <person name="Abouelleil A."/>
            <person name="Alvarado L."/>
            <person name="Berlin A.M."/>
            <person name="Chapman S.B."/>
            <person name="Gainer-Dewar J."/>
            <person name="Goldberg J."/>
            <person name="Gnerre S."/>
            <person name="Griggs A."/>
            <person name="Gujja S."/>
            <person name="Hansen M."/>
            <person name="Howarth C."/>
            <person name="Imamovic A."/>
            <person name="Ireland A."/>
            <person name="Larimer J."/>
            <person name="McCowan C."/>
            <person name="Murphy C."/>
            <person name="Pearson M."/>
            <person name="Poon T.W."/>
            <person name="Priest M."/>
            <person name="Roberts A."/>
            <person name="Saif S."/>
            <person name="Shea T."/>
            <person name="Sykes S."/>
            <person name="Wortman J."/>
            <person name="Nusbaum C."/>
            <person name="Birren B."/>
        </authorList>
    </citation>
    <scope>NUCLEOTIDE SEQUENCE [LARGE SCALE GENOMIC DNA]</scope>
    <source>
        <strain evidence="1 2">CIP 110367</strain>
    </source>
</reference>
<gene>
    <name evidence="1" type="ORF">P253_00628</name>
</gene>
<keyword evidence="2" id="KW-1185">Reference proteome</keyword>
<dbReference type="Proteomes" id="UP000018415">
    <property type="component" value="Unassembled WGS sequence"/>
</dbReference>
<sequence length="71" mass="8094">MHMAKDFNAPTYIVDDQLSDTLAWLCQHQDCFDAFHFDVIQQELTVYHANGADLIKPGMYLNANYGLLITS</sequence>